<organism evidence="5 6">
    <name type="scientific">Ladona fulva</name>
    <name type="common">Scarce chaser dragonfly</name>
    <name type="synonym">Libellula fulva</name>
    <dbReference type="NCBI Taxonomy" id="123851"/>
    <lineage>
        <taxon>Eukaryota</taxon>
        <taxon>Metazoa</taxon>
        <taxon>Ecdysozoa</taxon>
        <taxon>Arthropoda</taxon>
        <taxon>Hexapoda</taxon>
        <taxon>Insecta</taxon>
        <taxon>Pterygota</taxon>
        <taxon>Palaeoptera</taxon>
        <taxon>Odonata</taxon>
        <taxon>Epiprocta</taxon>
        <taxon>Anisoptera</taxon>
        <taxon>Libelluloidea</taxon>
        <taxon>Libellulidae</taxon>
        <taxon>Ladona</taxon>
    </lineage>
</organism>
<name>A0A8K0KJN1_LADFU</name>
<gene>
    <name evidence="5" type="ORF">J437_LFUL015836</name>
</gene>
<evidence type="ECO:0000256" key="3">
    <source>
        <dbReference type="SAM" id="Phobius"/>
    </source>
</evidence>
<evidence type="ECO:0000256" key="2">
    <source>
        <dbReference type="PROSITE-ProRule" id="PRU00302"/>
    </source>
</evidence>
<comment type="caution">
    <text evidence="5">The sequence shown here is derived from an EMBL/GenBank/DDBJ whole genome shotgun (WGS) entry which is preliminary data.</text>
</comment>
<protein>
    <recommendedName>
        <fullName evidence="4">Sushi domain-containing protein</fullName>
    </recommendedName>
</protein>
<keyword evidence="6" id="KW-1185">Reference proteome</keyword>
<evidence type="ECO:0000313" key="5">
    <source>
        <dbReference type="EMBL" id="KAG8235797.1"/>
    </source>
</evidence>
<reference evidence="5" key="1">
    <citation type="submission" date="2013-04" db="EMBL/GenBank/DDBJ databases">
        <authorList>
            <person name="Qu J."/>
            <person name="Murali S.C."/>
            <person name="Bandaranaike D."/>
            <person name="Bellair M."/>
            <person name="Blankenburg K."/>
            <person name="Chao H."/>
            <person name="Dinh H."/>
            <person name="Doddapaneni H."/>
            <person name="Downs B."/>
            <person name="Dugan-Rocha S."/>
            <person name="Elkadiri S."/>
            <person name="Gnanaolivu R.D."/>
            <person name="Hernandez B."/>
            <person name="Javaid M."/>
            <person name="Jayaseelan J.C."/>
            <person name="Lee S."/>
            <person name="Li M."/>
            <person name="Ming W."/>
            <person name="Munidasa M."/>
            <person name="Muniz J."/>
            <person name="Nguyen L."/>
            <person name="Ongeri F."/>
            <person name="Osuji N."/>
            <person name="Pu L.-L."/>
            <person name="Puazo M."/>
            <person name="Qu C."/>
            <person name="Quiroz J."/>
            <person name="Raj R."/>
            <person name="Weissenberger G."/>
            <person name="Xin Y."/>
            <person name="Zou X."/>
            <person name="Han Y."/>
            <person name="Richards S."/>
            <person name="Worley K."/>
            <person name="Muzny D."/>
            <person name="Gibbs R."/>
        </authorList>
    </citation>
    <scope>NUCLEOTIDE SEQUENCE</scope>
    <source>
        <strain evidence="5">Sampled in the wild</strain>
    </source>
</reference>
<dbReference type="AlphaFoldDB" id="A0A8K0KJN1"/>
<evidence type="ECO:0000313" key="6">
    <source>
        <dbReference type="Proteomes" id="UP000792457"/>
    </source>
</evidence>
<feature type="transmembrane region" description="Helical" evidence="3">
    <location>
        <begin position="108"/>
        <end position="130"/>
    </location>
</feature>
<feature type="disulfide bond" evidence="2">
    <location>
        <begin position="45"/>
        <end position="72"/>
    </location>
</feature>
<keyword evidence="3" id="KW-0812">Transmembrane</keyword>
<dbReference type="InterPro" id="IPR035976">
    <property type="entry name" value="Sushi/SCR/CCP_sf"/>
</dbReference>
<reference evidence="5" key="2">
    <citation type="submission" date="2017-10" db="EMBL/GenBank/DDBJ databases">
        <title>Ladona fulva Genome sequencing and assembly.</title>
        <authorList>
            <person name="Murali S."/>
            <person name="Richards S."/>
            <person name="Bandaranaike D."/>
            <person name="Bellair M."/>
            <person name="Blankenburg K."/>
            <person name="Chao H."/>
            <person name="Dinh H."/>
            <person name="Doddapaneni H."/>
            <person name="Dugan-Rocha S."/>
            <person name="Elkadiri S."/>
            <person name="Gnanaolivu R."/>
            <person name="Hernandez B."/>
            <person name="Skinner E."/>
            <person name="Javaid M."/>
            <person name="Lee S."/>
            <person name="Li M."/>
            <person name="Ming W."/>
            <person name="Munidasa M."/>
            <person name="Muniz J."/>
            <person name="Nguyen L."/>
            <person name="Hughes D."/>
            <person name="Osuji N."/>
            <person name="Pu L.-L."/>
            <person name="Puazo M."/>
            <person name="Qu C."/>
            <person name="Quiroz J."/>
            <person name="Raj R."/>
            <person name="Weissenberger G."/>
            <person name="Xin Y."/>
            <person name="Zou X."/>
            <person name="Han Y."/>
            <person name="Worley K."/>
            <person name="Muzny D."/>
            <person name="Gibbs R."/>
        </authorList>
    </citation>
    <scope>NUCLEOTIDE SEQUENCE</scope>
    <source>
        <strain evidence="5">Sampled in the wild</strain>
    </source>
</reference>
<dbReference type="Proteomes" id="UP000792457">
    <property type="component" value="Unassembled WGS sequence"/>
</dbReference>
<evidence type="ECO:0000256" key="1">
    <source>
        <dbReference type="ARBA" id="ARBA00023157"/>
    </source>
</evidence>
<feature type="domain" description="Sushi" evidence="4">
    <location>
        <begin position="15"/>
        <end position="74"/>
    </location>
</feature>
<proteinExistence type="predicted"/>
<evidence type="ECO:0000259" key="4">
    <source>
        <dbReference type="PROSITE" id="PS50923"/>
    </source>
</evidence>
<dbReference type="Gene3D" id="2.10.70.10">
    <property type="entry name" value="Complement Module, domain 1"/>
    <property type="match status" value="1"/>
</dbReference>
<keyword evidence="3" id="KW-1133">Transmembrane helix</keyword>
<dbReference type="SMART" id="SM00032">
    <property type="entry name" value="CCP"/>
    <property type="match status" value="1"/>
</dbReference>
<keyword evidence="2" id="KW-0768">Sushi</keyword>
<dbReference type="InterPro" id="IPR000436">
    <property type="entry name" value="Sushi_SCR_CCP_dom"/>
</dbReference>
<comment type="caution">
    <text evidence="2">Lacks conserved residue(s) required for the propagation of feature annotation.</text>
</comment>
<accession>A0A8K0KJN1</accession>
<keyword evidence="1 2" id="KW-1015">Disulfide bond</keyword>
<keyword evidence="3" id="KW-0472">Membrane</keyword>
<sequence length="262" mass="29223">MKLWSTIIAISKAPTGCGYPDRKAITLMNITKWKEKSPLEVKYYCPEGLTLEGDETRGCKENGSWTGEAPSCINIADSSNESISSEGTDETMVSPNDATEEIEHRFNVYIITGIGTLAAVLLVVIGIILYQRKKKSETRPIHNIGPAEVTSFDSETLVSTEELYEEIILDRRDDFKFDDDGYVSTDEVKRNEGEYSCVNSDKIKKTLALPTLNEEHHSHSEDQNSFDMCNLPGASAPKEDHFVMVENDLYKCSDNSDTAESD</sequence>
<dbReference type="EMBL" id="KZ308952">
    <property type="protein sequence ID" value="KAG8235797.1"/>
    <property type="molecule type" value="Genomic_DNA"/>
</dbReference>
<dbReference type="CDD" id="cd00033">
    <property type="entry name" value="CCP"/>
    <property type="match status" value="1"/>
</dbReference>
<dbReference type="PROSITE" id="PS50923">
    <property type="entry name" value="SUSHI"/>
    <property type="match status" value="1"/>
</dbReference>
<dbReference type="Pfam" id="PF00084">
    <property type="entry name" value="Sushi"/>
    <property type="match status" value="1"/>
</dbReference>
<dbReference type="SUPFAM" id="SSF57535">
    <property type="entry name" value="Complement control module/SCR domain"/>
    <property type="match status" value="1"/>
</dbReference>